<protein>
    <submittedName>
        <fullName evidence="1">Uncharacterized protein</fullName>
    </submittedName>
</protein>
<reference evidence="1 4" key="2">
    <citation type="submission" date="2019-09" db="EMBL/GenBank/DDBJ databases">
        <title>Draft genome sequence of Pseudomonas brenneri CCUG 51514(T).</title>
        <authorList>
            <person name="Tunovic T."/>
            <person name="Pineiro-Iglesias B."/>
            <person name="Unosson C."/>
            <person name="Inganas E."/>
            <person name="Ohlen M."/>
            <person name="Cardew S."/>
            <person name="Jensie-Markopoulos S."/>
            <person name="Salva-Serra F."/>
            <person name="Jaen-Luchoro D."/>
            <person name="Svensson-Stadler L."/>
            <person name="Chun J."/>
            <person name="Moore E."/>
        </authorList>
    </citation>
    <scope>NUCLEOTIDE SEQUENCE [LARGE SCALE GENOMIC DNA]</scope>
    <source>
        <strain evidence="1 4">CCUG 51514</strain>
    </source>
</reference>
<dbReference type="EMBL" id="VUOL01000005">
    <property type="protein sequence ID" value="KAA2230492.1"/>
    <property type="molecule type" value="Genomic_DNA"/>
</dbReference>
<gene>
    <name evidence="1" type="ORF">F1720_10915</name>
    <name evidence="2" type="ORF">SAMN04490181_2235</name>
</gene>
<dbReference type="EMBL" id="LT629800">
    <property type="protein sequence ID" value="SDU96302.1"/>
    <property type="molecule type" value="Genomic_DNA"/>
</dbReference>
<dbReference type="OrthoDB" id="6933098at2"/>
<evidence type="ECO:0000313" key="4">
    <source>
        <dbReference type="Proteomes" id="UP000325296"/>
    </source>
</evidence>
<keyword evidence="3" id="KW-1185">Reference proteome</keyword>
<evidence type="ECO:0000313" key="2">
    <source>
        <dbReference type="EMBL" id="SDU96302.1"/>
    </source>
</evidence>
<accession>A0A5B2UVJ9</accession>
<evidence type="ECO:0000313" key="1">
    <source>
        <dbReference type="EMBL" id="KAA2230492.1"/>
    </source>
</evidence>
<dbReference type="Proteomes" id="UP000199620">
    <property type="component" value="Chromosome I"/>
</dbReference>
<dbReference type="Proteomes" id="UP000325296">
    <property type="component" value="Unassembled WGS sequence"/>
</dbReference>
<dbReference type="RefSeq" id="WP_146552230.1">
    <property type="nucleotide sequence ID" value="NZ_BMNU01000007.1"/>
</dbReference>
<dbReference type="AlphaFoldDB" id="A0A5B2UVJ9"/>
<proteinExistence type="predicted"/>
<name>A0A5B2UVJ9_9PSED</name>
<sequence length="289" mass="30708">MAGLVVRLSDSSLLYDTNNISYGLVKSGYLSYVENWRRLRLRGVNVDPNIGSSWVEQGVPGDDQFGFSIDSPLSPIVFLVGPGVATGVKVSGSTKTYLFAGASTSTKFYCFDLMRDDSILGPKLKTREEQSGGISFNSNQIPLNIVGAIAAPQPGPLDRFGRPVTAYIGGRNQRISHQTTSGVASVHSLVDIPLDGGVEYAAFLPWNRSCGIIDPKAYSGGGTDIYGVAEGAFGIVGGISFVFAPPGRTTQDAWPAQSTTGESSFHLMPTDRFPSALVIKTAGLPFPFN</sequence>
<evidence type="ECO:0000313" key="3">
    <source>
        <dbReference type="Proteomes" id="UP000199620"/>
    </source>
</evidence>
<organism evidence="1 4">
    <name type="scientific">Pseudomonas brenneri</name>
    <dbReference type="NCBI Taxonomy" id="129817"/>
    <lineage>
        <taxon>Bacteria</taxon>
        <taxon>Pseudomonadati</taxon>
        <taxon>Pseudomonadota</taxon>
        <taxon>Gammaproteobacteria</taxon>
        <taxon>Pseudomonadales</taxon>
        <taxon>Pseudomonadaceae</taxon>
        <taxon>Pseudomonas</taxon>
    </lineage>
</organism>
<reference evidence="2 3" key="1">
    <citation type="submission" date="2016-10" db="EMBL/GenBank/DDBJ databases">
        <authorList>
            <person name="Varghese N."/>
            <person name="Submissions S."/>
        </authorList>
    </citation>
    <scope>NUCLEOTIDE SEQUENCE [LARGE SCALE GENOMIC DNA]</scope>
    <source>
        <strain evidence="2 3">BS2771</strain>
    </source>
</reference>